<sequence length="897" mass="94300">MWRLNKLLLFITAMLVSLSVFFFSTSSVKADCPEACVREDSGCGGQSWTRCSTNNPFDPDETAIFCCFGGCNGDCGFDGGCCGGGGGCTSSGPGAPTNLDVNPKFAAGGYNQVASATATLSWTSGGWGNNCDGNVKSYSVYYTRVALSSSCPAIDPVNDAGYTLLGTNNDPDPNSDSNDPGTAMNIGSSLTQDTCWYVKASNYGSARGGPARFHAPRTANCFNLTGTTQVYVGTPYVYTAGYSNSNGPLTRGGMELYNNASVCSSLWSPVTVEPIPPGNYSFTWTPTSQGNYTLYCRAWNDGVAECRGACYSNTTNPYRCDGSRGGGGGTYVTICTLPQPPTNLQPVNGASLTCETSVTLSWSPSPGATNYVVQMTDTTTGATVLDINTTGLSQSVSSLTPSHNYTWRVRPVNACGIGWASERSSSFTINGCTVSIQGNIHEKYATEACSSAPTTRGVADQSDDYVQKTDQPTFQGSISSPSGSYTITNVPYTISQTGVVCPVNIEPSSPGFSRYRLVCINSQNAASATGWTQTGNCAQSGSVFTQAANGTSLSLDLGYESVSSGWFQTLLGDIFSNCDYDTSCSYGLINGVPSSAGTYDALPYTADNNDTGLTPLSGSTRGGIYGILISRAPVVAKTSDGDNRTGYGMATTTAPTTQPPYFIEKYQDWSQFTWPATVDFIPPEGATTITSSTTPNCTSFGTSAVGGDVYRMDIACAQSFVNSLSGTTYNWPTDGTVVLYVTGASSTPLNIQNMVRTIGFNDRLILIVNGTVSISSSINTWNGAPPPSAFPTFNSDPMIDATIIAQGSSSGGIGFTCIGGIGGCNGTDGSILVNGSLLARDGGIIFRRDRGQINNQYPAEIVRYKLREIIDLTTTEITSSVPNKTGLFEYSVSFEVR</sequence>
<proteinExistence type="predicted"/>
<comment type="caution">
    <text evidence="3">The sequence shown here is derived from an EMBL/GenBank/DDBJ whole genome shotgun (WGS) entry which is preliminary data.</text>
</comment>
<gene>
    <name evidence="3" type="ORF">A3A78_00360</name>
</gene>
<organism evidence="3 4">
    <name type="scientific">candidate division WWE3 bacterium RIFCSPLOWO2_01_FULL_41_18</name>
    <dbReference type="NCBI Taxonomy" id="1802625"/>
    <lineage>
        <taxon>Bacteria</taxon>
        <taxon>Katanobacteria</taxon>
    </lineage>
</organism>
<evidence type="ECO:0000313" key="3">
    <source>
        <dbReference type="EMBL" id="OGC55396.1"/>
    </source>
</evidence>
<dbReference type="EMBL" id="MEVI01000002">
    <property type="protein sequence ID" value="OGC55396.1"/>
    <property type="molecule type" value="Genomic_DNA"/>
</dbReference>
<protein>
    <recommendedName>
        <fullName evidence="2">Fibronectin type-III domain-containing protein</fullName>
    </recommendedName>
</protein>
<dbReference type="SUPFAM" id="SSF49265">
    <property type="entry name" value="Fibronectin type III"/>
    <property type="match status" value="1"/>
</dbReference>
<dbReference type="InterPro" id="IPR003961">
    <property type="entry name" value="FN3_dom"/>
</dbReference>
<dbReference type="PROSITE" id="PS50853">
    <property type="entry name" value="FN3"/>
    <property type="match status" value="1"/>
</dbReference>
<dbReference type="InterPro" id="IPR036116">
    <property type="entry name" value="FN3_sf"/>
</dbReference>
<dbReference type="AlphaFoldDB" id="A0A1F4VDN6"/>
<feature type="domain" description="Fibronectin type-III" evidence="2">
    <location>
        <begin position="340"/>
        <end position="436"/>
    </location>
</feature>
<keyword evidence="1" id="KW-0732">Signal</keyword>
<accession>A0A1F4VDN6</accession>
<dbReference type="Proteomes" id="UP000176504">
    <property type="component" value="Unassembled WGS sequence"/>
</dbReference>
<dbReference type="SMART" id="SM00060">
    <property type="entry name" value="FN3"/>
    <property type="match status" value="1"/>
</dbReference>
<dbReference type="Gene3D" id="2.60.40.10">
    <property type="entry name" value="Immunoglobulins"/>
    <property type="match status" value="1"/>
</dbReference>
<reference evidence="3 4" key="1">
    <citation type="journal article" date="2016" name="Nat. Commun.">
        <title>Thousands of microbial genomes shed light on interconnected biogeochemical processes in an aquifer system.</title>
        <authorList>
            <person name="Anantharaman K."/>
            <person name="Brown C.T."/>
            <person name="Hug L.A."/>
            <person name="Sharon I."/>
            <person name="Castelle C.J."/>
            <person name="Probst A.J."/>
            <person name="Thomas B.C."/>
            <person name="Singh A."/>
            <person name="Wilkins M.J."/>
            <person name="Karaoz U."/>
            <person name="Brodie E.L."/>
            <person name="Williams K.H."/>
            <person name="Hubbard S.S."/>
            <person name="Banfield J.F."/>
        </authorList>
    </citation>
    <scope>NUCLEOTIDE SEQUENCE [LARGE SCALE GENOMIC DNA]</scope>
</reference>
<dbReference type="InterPro" id="IPR013783">
    <property type="entry name" value="Ig-like_fold"/>
</dbReference>
<dbReference type="CDD" id="cd00063">
    <property type="entry name" value="FN3"/>
    <property type="match status" value="1"/>
</dbReference>
<feature type="signal peptide" evidence="1">
    <location>
        <begin position="1"/>
        <end position="30"/>
    </location>
</feature>
<evidence type="ECO:0000313" key="4">
    <source>
        <dbReference type="Proteomes" id="UP000176504"/>
    </source>
</evidence>
<evidence type="ECO:0000256" key="1">
    <source>
        <dbReference type="SAM" id="SignalP"/>
    </source>
</evidence>
<evidence type="ECO:0000259" key="2">
    <source>
        <dbReference type="PROSITE" id="PS50853"/>
    </source>
</evidence>
<dbReference type="Pfam" id="PF00041">
    <property type="entry name" value="fn3"/>
    <property type="match status" value="1"/>
</dbReference>
<feature type="chain" id="PRO_5009514983" description="Fibronectin type-III domain-containing protein" evidence="1">
    <location>
        <begin position="31"/>
        <end position="897"/>
    </location>
</feature>
<name>A0A1F4VDN6_UNCKA</name>